<feature type="region of interest" description="Disordered" evidence="2">
    <location>
        <begin position="118"/>
        <end position="156"/>
    </location>
</feature>
<dbReference type="PROSITE" id="PS00028">
    <property type="entry name" value="ZINC_FINGER_C2H2_1"/>
    <property type="match status" value="1"/>
</dbReference>
<feature type="compositionally biased region" description="Basic and acidic residues" evidence="2">
    <location>
        <begin position="118"/>
        <end position="129"/>
    </location>
</feature>
<evidence type="ECO:0000313" key="5">
    <source>
        <dbReference type="Proteomes" id="UP001651158"/>
    </source>
</evidence>
<feature type="domain" description="C2H2-type" evidence="3">
    <location>
        <begin position="99"/>
        <end position="127"/>
    </location>
</feature>
<comment type="caution">
    <text evidence="4">The sequence shown here is derived from an EMBL/GenBank/DDBJ whole genome shotgun (WGS) entry which is preliminary data.</text>
</comment>
<reference evidence="4 5" key="1">
    <citation type="journal article" date="2022" name="Front. Cell. Infect. Microbiol.">
        <title>The Genomes of Two Strains of Taenia crassiceps the Animal Model for the Study of Human Cysticercosis.</title>
        <authorList>
            <person name="Bobes R.J."/>
            <person name="Estrada K."/>
            <person name="Rios-Valencia D.G."/>
            <person name="Calderon-Gallegos A."/>
            <person name="de la Torre P."/>
            <person name="Carrero J.C."/>
            <person name="Sanchez-Flores A."/>
            <person name="Laclette J.P."/>
        </authorList>
    </citation>
    <scope>NUCLEOTIDE SEQUENCE [LARGE SCALE GENOMIC DNA]</scope>
    <source>
        <strain evidence="4">WFUcys</strain>
    </source>
</reference>
<name>A0ABR4Q625_9CEST</name>
<evidence type="ECO:0000256" key="2">
    <source>
        <dbReference type="SAM" id="MobiDB-lite"/>
    </source>
</evidence>
<keyword evidence="5" id="KW-1185">Reference proteome</keyword>
<evidence type="ECO:0000313" key="4">
    <source>
        <dbReference type="EMBL" id="KAL5105079.1"/>
    </source>
</evidence>
<dbReference type="Proteomes" id="UP001651158">
    <property type="component" value="Unassembled WGS sequence"/>
</dbReference>
<evidence type="ECO:0000259" key="3">
    <source>
        <dbReference type="PROSITE" id="PS50157"/>
    </source>
</evidence>
<keyword evidence="1" id="KW-0862">Zinc</keyword>
<sequence length="156" mass="17547">MRLIQALATKPEDEATYLAYIKTMLKSNDFRLNALSSSSEAEEAYLTRYSFAGEEIVLPASILQCLEKSGSPEDLEPPQSPTPEELEGCPPEKRRREMHRCSVCDCTFDHLDVLLSHREGEHPTERGVIDRPQLSLVRTSPSLNVDEEEDGPKRSS</sequence>
<organism evidence="4 5">
    <name type="scientific">Taenia crassiceps</name>
    <dbReference type="NCBI Taxonomy" id="6207"/>
    <lineage>
        <taxon>Eukaryota</taxon>
        <taxon>Metazoa</taxon>
        <taxon>Spiralia</taxon>
        <taxon>Lophotrochozoa</taxon>
        <taxon>Platyhelminthes</taxon>
        <taxon>Cestoda</taxon>
        <taxon>Eucestoda</taxon>
        <taxon>Cyclophyllidea</taxon>
        <taxon>Taeniidae</taxon>
        <taxon>Taenia</taxon>
    </lineage>
</organism>
<accession>A0ABR4Q625</accession>
<dbReference type="EMBL" id="JAKROA010000009">
    <property type="protein sequence ID" value="KAL5105079.1"/>
    <property type="molecule type" value="Genomic_DNA"/>
</dbReference>
<evidence type="ECO:0000256" key="1">
    <source>
        <dbReference type="PROSITE-ProRule" id="PRU00042"/>
    </source>
</evidence>
<protein>
    <recommendedName>
        <fullName evidence="3">C2H2-type domain-containing protein</fullName>
    </recommendedName>
</protein>
<proteinExistence type="predicted"/>
<dbReference type="PROSITE" id="PS50157">
    <property type="entry name" value="ZINC_FINGER_C2H2_2"/>
    <property type="match status" value="1"/>
</dbReference>
<keyword evidence="1" id="KW-0479">Metal-binding</keyword>
<feature type="region of interest" description="Disordered" evidence="2">
    <location>
        <begin position="68"/>
        <end position="94"/>
    </location>
</feature>
<dbReference type="InterPro" id="IPR013087">
    <property type="entry name" value="Znf_C2H2_type"/>
</dbReference>
<keyword evidence="1" id="KW-0863">Zinc-finger</keyword>
<gene>
    <name evidence="4" type="ORF">TcWFU_000613</name>
</gene>